<reference evidence="3 4" key="1">
    <citation type="submission" date="2018-01" db="EMBL/GenBank/DDBJ databases">
        <title>Superficieibacter electus gen. nov., sp. nov., an extended-spectrum beta-lactamase possessing member of the Enterobacteriaceae family, isolated from intensive care unit surfaces.</title>
        <authorList>
            <person name="Potter R.F."/>
            <person name="D'Souza A.W."/>
        </authorList>
    </citation>
    <scope>NUCLEOTIDE SEQUENCE [LARGE SCALE GENOMIC DNA]</scope>
    <source>
        <strain evidence="2 4">BP-1</strain>
        <strain evidence="1 3">BP-2</strain>
    </source>
</reference>
<gene>
    <name evidence="2" type="ORF">CHU32_26070</name>
    <name evidence="1" type="ORF">CHU33_26155</name>
</gene>
<dbReference type="AlphaFoldDB" id="A0A2P5GHC4"/>
<dbReference type="Proteomes" id="UP000237073">
    <property type="component" value="Unassembled WGS sequence"/>
</dbReference>
<dbReference type="EMBL" id="PQGE01000039">
    <property type="protein sequence ID" value="POP40647.1"/>
    <property type="molecule type" value="Genomic_DNA"/>
</dbReference>
<keyword evidence="3" id="KW-1185">Reference proteome</keyword>
<proteinExistence type="predicted"/>
<protein>
    <submittedName>
        <fullName evidence="2">Cytoplasmic protein</fullName>
    </submittedName>
</protein>
<evidence type="ECO:0000313" key="3">
    <source>
        <dbReference type="Proteomes" id="UP000237073"/>
    </source>
</evidence>
<accession>A0A2P5GHC4</accession>
<dbReference type="EMBL" id="PQGD01000036">
    <property type="protein sequence ID" value="POP41811.1"/>
    <property type="molecule type" value="Genomic_DNA"/>
</dbReference>
<name>A0A2P5GHC4_9ENTR</name>
<sequence length="399" mass="45678">MENPSQNTYKPRNIINAPDIKAAILKRSQQRNDDDAVQSWLVNHFYRWTIGDFPEVTPVSSAVDYATCFGVDARLPGWLASQLSGEKIFYYLDPQHPQLLAKERELVEFLARQATTRLANKLQRINCFTALAMRAAEHEKMQQRQQQGWQSASPDALKPVMALESGEILEFDPSSPYLRREMAYESWHMQHCVGQFQDKNALTGGYGDYYARKIEQGEMRLFSLRDRNNIPHVTVSLIVNKGMLYIDQIKGKQNRHPIKKYATDVLHLLCHLGPQPERHADCEGMGIVYEETPECQGWKFITGVEDQYFLQSVLHNNFHLIKHFPSPPVALQWLLLHSAPDKLHYLQTIDPTVATAAEMLFPQQEWHPTLAGKNTDSTPFCIEDVELQATRYLVAGEGV</sequence>
<evidence type="ECO:0000313" key="1">
    <source>
        <dbReference type="EMBL" id="POP40647.1"/>
    </source>
</evidence>
<dbReference type="Proteomes" id="UP000247005">
    <property type="component" value="Unassembled WGS sequence"/>
</dbReference>
<dbReference type="RefSeq" id="WP_103678713.1">
    <property type="nucleotide sequence ID" value="NZ_PQGD01000036.1"/>
</dbReference>
<evidence type="ECO:0000313" key="2">
    <source>
        <dbReference type="EMBL" id="POP41811.1"/>
    </source>
</evidence>
<evidence type="ECO:0000313" key="4">
    <source>
        <dbReference type="Proteomes" id="UP000247005"/>
    </source>
</evidence>
<organism evidence="2 4">
    <name type="scientific">Superficieibacter electus</name>
    <dbReference type="NCBI Taxonomy" id="2022662"/>
    <lineage>
        <taxon>Bacteria</taxon>
        <taxon>Pseudomonadati</taxon>
        <taxon>Pseudomonadota</taxon>
        <taxon>Gammaproteobacteria</taxon>
        <taxon>Enterobacterales</taxon>
        <taxon>Enterobacteriaceae</taxon>
        <taxon>Superficieibacter</taxon>
    </lineage>
</organism>
<comment type="caution">
    <text evidence="2">The sequence shown here is derived from an EMBL/GenBank/DDBJ whole genome shotgun (WGS) entry which is preliminary data.</text>
</comment>
<dbReference type="OrthoDB" id="8768594at2"/>